<organism evidence="1 2">
    <name type="scientific">Hymenolepis diminuta</name>
    <name type="common">Rat tapeworm</name>
    <dbReference type="NCBI Taxonomy" id="6216"/>
    <lineage>
        <taxon>Eukaryota</taxon>
        <taxon>Metazoa</taxon>
        <taxon>Spiralia</taxon>
        <taxon>Lophotrochozoa</taxon>
        <taxon>Platyhelminthes</taxon>
        <taxon>Cestoda</taxon>
        <taxon>Eucestoda</taxon>
        <taxon>Cyclophyllidea</taxon>
        <taxon>Hymenolepididae</taxon>
        <taxon>Hymenolepis</taxon>
    </lineage>
</organism>
<evidence type="ECO:0000313" key="1">
    <source>
        <dbReference type="EMBL" id="VUZ57140.1"/>
    </source>
</evidence>
<keyword evidence="2" id="KW-1185">Reference proteome</keyword>
<accession>A0A564ZCE7</accession>
<proteinExistence type="predicted"/>
<reference evidence="1 2" key="1">
    <citation type="submission" date="2019-07" db="EMBL/GenBank/DDBJ databases">
        <authorList>
            <person name="Jastrzebski P J."/>
            <person name="Paukszto L."/>
            <person name="Jastrzebski P J."/>
        </authorList>
    </citation>
    <scope>NUCLEOTIDE SEQUENCE [LARGE SCALE GENOMIC DNA]</scope>
    <source>
        <strain evidence="1 2">WMS-il1</strain>
    </source>
</reference>
<protein>
    <submittedName>
        <fullName evidence="1">Uncharacterized protein</fullName>
    </submittedName>
</protein>
<dbReference type="EMBL" id="CABIJS010000711">
    <property type="protein sequence ID" value="VUZ57140.1"/>
    <property type="molecule type" value="Genomic_DNA"/>
</dbReference>
<dbReference type="Proteomes" id="UP000321570">
    <property type="component" value="Unassembled WGS sequence"/>
</dbReference>
<evidence type="ECO:0000313" key="2">
    <source>
        <dbReference type="Proteomes" id="UP000321570"/>
    </source>
</evidence>
<dbReference type="AlphaFoldDB" id="A0A564ZCE7"/>
<sequence>MLTSARLRPYGMGISLFHRPDISAWQIISLGPYRFALFDRLQSPQFSASSTTLPLDVPSSAVRVGVWTWHFRSSPFSFPLLSCGSDRQSLLHSPLSSLPHDSRAYIDGSHSGVFSIFRPLFSQKLAIRWPFTDDALVRRWADYTLIHGTCILADTAVKVTHNNDSMPRCFPFLVHSIELTIAVILFTLTV</sequence>
<name>A0A564ZCE7_HYMDI</name>
<gene>
    <name evidence="1" type="ORF">WMSIL1_LOCUS14625</name>
</gene>